<sequence>MLPCPPVSAVYFDSLTFIVNCFSLTPDLSGPSPLPSWPTTGKNLFSWLTDRHMSFCSVAIDKLLQSQGRVRARVDLLNSVTCKVKTSCDCHPEVPKGNLWAIGYTLTSSPRWPLFTAPPWYETKEGNDSPQCMSWQGSVFVCSEVKNVFFQEALLQMGVGGLFLKEPKVNN</sequence>
<name>Q8BZV1_MOUSE</name>
<reference evidence="1" key="2">
    <citation type="journal article" date="2000" name="Genome Res.">
        <title>Normalization and subtraction of cap-trapper-selected cDNAs to prepare full-length cDNA libraries for rapid discovery of new genes.</title>
        <authorList>
            <person name="Carninci P."/>
            <person name="Shibata Y."/>
            <person name="Hayatsu N."/>
            <person name="Sugahara Y."/>
            <person name="Shibata K."/>
            <person name="Itoh M."/>
            <person name="Konno H."/>
            <person name="Okazaki Y."/>
            <person name="Muramatsu M."/>
            <person name="Hayashizaki Y."/>
        </authorList>
    </citation>
    <scope>NUCLEOTIDE SEQUENCE</scope>
    <source>
        <strain evidence="1">C57BL/6J</strain>
        <tissue evidence="1">Colon</tissue>
    </source>
</reference>
<dbReference type="AGR" id="MGI:104773"/>
<gene>
    <name evidence="2" type="primary">Adra1a</name>
</gene>
<dbReference type="AlphaFoldDB" id="Q8BZV1"/>
<dbReference type="RefSeq" id="NP_001258688.1">
    <property type="nucleotide sequence ID" value="NM_001271759.1"/>
</dbReference>
<evidence type="ECO:0000313" key="1">
    <source>
        <dbReference type="EMBL" id="BAC28316.1"/>
    </source>
</evidence>
<reference evidence="1" key="7">
    <citation type="journal article" date="2005" name="Science">
        <title>The Transcriptional Landscape of the Mammalian Genome.</title>
        <authorList>
            <consortium name="The FANTOM Consortium"/>
            <consortium name="Riken Genome Exploration Research Group and Genome Science Group (Genome Network Project Core Group)"/>
        </authorList>
    </citation>
    <scope>NUCLEOTIDE SEQUENCE</scope>
    <source>
        <strain evidence="1">C57BL/6J</strain>
        <tissue evidence="1">Colon</tissue>
    </source>
</reference>
<dbReference type="DNASU" id="11549"/>
<evidence type="ECO:0000313" key="2">
    <source>
        <dbReference type="MGI" id="MGI:104773"/>
    </source>
</evidence>
<protein>
    <submittedName>
        <fullName evidence="1">Uncharacterized protein</fullName>
    </submittedName>
</protein>
<accession>Q8BZV1</accession>
<dbReference type="RefSeq" id="NP_001258689.1">
    <property type="nucleotide sequence ID" value="NM_001271760.1"/>
</dbReference>
<dbReference type="EMBL" id="AK033490">
    <property type="protein sequence ID" value="BAC28316.1"/>
    <property type="molecule type" value="mRNA"/>
</dbReference>
<dbReference type="BioGRID-ORCS" id="11549">
    <property type="hits" value="5 hits in 79 CRISPR screens"/>
</dbReference>
<dbReference type="GeneID" id="11549"/>
<dbReference type="KEGG" id="mmu:11549"/>
<dbReference type="RefSeq" id="NP_038489.2">
    <property type="nucleotide sequence ID" value="NM_013461.4"/>
</dbReference>
<reference evidence="1" key="3">
    <citation type="journal article" date="2000" name="Genome Res.">
        <title>RIKEN integrated sequence analysis (RISA) system--384-format sequencing pipeline with 384 multicapillary sequencer.</title>
        <authorList>
            <person name="Shibata K."/>
            <person name="Itoh M."/>
            <person name="Aizawa K."/>
            <person name="Nagaoka S."/>
            <person name="Sasaki N."/>
            <person name="Carninci P."/>
            <person name="Konno H."/>
            <person name="Akiyama J."/>
            <person name="Nishi K."/>
            <person name="Kitsunai T."/>
            <person name="Tashiro H."/>
            <person name="Itoh M."/>
            <person name="Sumi N."/>
            <person name="Ishii Y."/>
            <person name="Nakamura S."/>
            <person name="Hazama M."/>
            <person name="Nishine T."/>
            <person name="Harada A."/>
            <person name="Yamamoto R."/>
            <person name="Matsumoto H."/>
            <person name="Sakaguchi S."/>
            <person name="Ikegami T."/>
            <person name="Kashiwagi K."/>
            <person name="Fujiwake S."/>
            <person name="Inoue K."/>
            <person name="Togawa Y."/>
            <person name="Izawa M."/>
            <person name="Ohara E."/>
            <person name="Watahiki M."/>
            <person name="Yoneda Y."/>
            <person name="Ishikawa T."/>
            <person name="Ozawa K."/>
            <person name="Tanaka T."/>
            <person name="Matsuura S."/>
            <person name="Kawai J."/>
            <person name="Okazaki Y."/>
            <person name="Muramatsu M."/>
            <person name="Inoue Y."/>
            <person name="Kira A."/>
            <person name="Hayashizaki Y."/>
        </authorList>
    </citation>
    <scope>NUCLEOTIDE SEQUENCE</scope>
    <source>
        <strain evidence="1">C57BL/6J</strain>
        <tissue evidence="1">Colon</tissue>
    </source>
</reference>
<organism evidence="1">
    <name type="scientific">Mus musculus</name>
    <name type="common">Mouse</name>
    <dbReference type="NCBI Taxonomy" id="10090"/>
    <lineage>
        <taxon>Eukaryota</taxon>
        <taxon>Metazoa</taxon>
        <taxon>Chordata</taxon>
        <taxon>Craniata</taxon>
        <taxon>Vertebrata</taxon>
        <taxon>Euteleostomi</taxon>
        <taxon>Mammalia</taxon>
        <taxon>Eutheria</taxon>
        <taxon>Euarchontoglires</taxon>
        <taxon>Glires</taxon>
        <taxon>Rodentia</taxon>
        <taxon>Myomorpha</taxon>
        <taxon>Muroidea</taxon>
        <taxon>Muridae</taxon>
        <taxon>Murinae</taxon>
        <taxon>Mus</taxon>
        <taxon>Mus</taxon>
    </lineage>
</organism>
<dbReference type="OrthoDB" id="6358729at2759"/>
<reference evidence="1" key="5">
    <citation type="submission" date="2001-07" db="EMBL/GenBank/DDBJ databases">
        <authorList>
            <person name="Adachi J."/>
            <person name="Aizawa K."/>
            <person name="Akimura T."/>
            <person name="Arakawa T."/>
            <person name="Bono H."/>
            <person name="Carninci P."/>
            <person name="Fukuda S."/>
            <person name="Furuno M."/>
            <person name="Hanagaki T."/>
            <person name="Hara A."/>
            <person name="Hashizume W."/>
            <person name="Hayashida K."/>
            <person name="Hayatsu N."/>
            <person name="Hiramoto K."/>
            <person name="Hiraoka T."/>
            <person name="Hirozane T."/>
            <person name="Hori F."/>
            <person name="Imotani K."/>
            <person name="Ishii Y."/>
            <person name="Itoh M."/>
            <person name="Kagawa I."/>
            <person name="Kasukawa T."/>
            <person name="Katoh H."/>
            <person name="Kawai J."/>
            <person name="Kojima Y."/>
            <person name="Kondo S."/>
            <person name="Konno H."/>
            <person name="Kouda M."/>
            <person name="Koya S."/>
            <person name="Kurihara C."/>
            <person name="Matsuyama T."/>
            <person name="Miyazaki A."/>
            <person name="Murata M."/>
            <person name="Nakamura M."/>
            <person name="Nishi K."/>
            <person name="Nomura K."/>
            <person name="Numazaki R."/>
            <person name="Ohno M."/>
            <person name="Ohsato N."/>
            <person name="Okazaki Y."/>
            <person name="Saito R."/>
            <person name="Saitoh H."/>
            <person name="Sakai C."/>
            <person name="Sakai K."/>
            <person name="Sakazume N."/>
            <person name="Sano H."/>
            <person name="Sasaki D."/>
            <person name="Shibata K."/>
            <person name="Shinagawa A."/>
            <person name="Shiraki T."/>
            <person name="Sogabe Y."/>
            <person name="Tagami M."/>
            <person name="Tagawa A."/>
            <person name="Takahashi F."/>
            <person name="Takaku-Akahira S."/>
            <person name="Takeda Y."/>
            <person name="Tanaka T."/>
            <person name="Tomaru A."/>
            <person name="Toya T."/>
            <person name="Yasunishi A."/>
            <person name="Muramatsu M."/>
            <person name="Hayashizaki Y."/>
        </authorList>
    </citation>
    <scope>NUCLEOTIDE SEQUENCE</scope>
    <source>
        <strain evidence="1">C57BL/6J</strain>
        <tissue evidence="1">Colon</tissue>
    </source>
</reference>
<dbReference type="CTD" id="148"/>
<reference evidence="1" key="8">
    <citation type="journal article" date="2005" name="Science">
        <title>Antisense Transcription in the Mammalian Transcriptome.</title>
        <authorList>
            <consortium name="RIKEN Genome Exploration Research Group and Genome Science Group (Genome Network Project Core Group) and the FANTOM Consortium"/>
        </authorList>
    </citation>
    <scope>NUCLEOTIDE SEQUENCE</scope>
    <source>
        <strain evidence="1">C57BL/6J</strain>
        <tissue evidence="1">Colon</tissue>
    </source>
</reference>
<reference evidence="1" key="1">
    <citation type="journal article" date="1999" name="Methods Enzymol.">
        <title>High-efficiency full-length cDNA cloning.</title>
        <authorList>
            <person name="Carninci P."/>
            <person name="Hayashizaki Y."/>
        </authorList>
    </citation>
    <scope>NUCLEOTIDE SEQUENCE</scope>
    <source>
        <strain evidence="1">C57BL/6J</strain>
        <tissue evidence="1">Colon</tissue>
    </source>
</reference>
<dbReference type="MGI" id="MGI:104773">
    <property type="gene designation" value="Adra1a"/>
</dbReference>
<proteinExistence type="evidence at transcript level"/>
<reference evidence="1" key="6">
    <citation type="journal article" date="2002" name="Nature">
        <title>Analysis of the mouse transcriptome based on functional annotation of 60,770 full-length cDNAs.</title>
        <authorList>
            <consortium name="The FANTOM Consortium and the RIKEN Genome Exploration Research Group Phase I and II Team"/>
        </authorList>
    </citation>
    <scope>NUCLEOTIDE SEQUENCE</scope>
    <source>
        <strain evidence="1">C57BL/6J</strain>
        <tissue evidence="1">Colon</tissue>
    </source>
</reference>
<reference evidence="1" key="4">
    <citation type="journal article" date="2001" name="Nature">
        <title>Functional annotation of a full-length mouse cDNA collection.</title>
        <authorList>
            <consortium name="The RIKEN Genome Exploration Research Group Phase II Team and the FANTOM Consortium"/>
        </authorList>
    </citation>
    <scope>NUCLEOTIDE SEQUENCE</scope>
    <source>
        <strain evidence="1">C57BL/6J</strain>
        <tissue evidence="1">Colon</tissue>
    </source>
</reference>